<sequence length="34" mass="3455">MDVVSTPAEEEESSAAGRRGQWRCMDGASIGGGG</sequence>
<comment type="caution">
    <text evidence="4">The sequence shown here is derived from an EMBL/GenBank/DDBJ whole genome shotgun (WGS) entry which is preliminary data.</text>
</comment>
<evidence type="ECO:0000313" key="5">
    <source>
        <dbReference type="EMBL" id="KAG3220392.1"/>
    </source>
</evidence>
<dbReference type="EMBL" id="RCML01000346">
    <property type="protein sequence ID" value="KAG2979996.1"/>
    <property type="molecule type" value="Genomic_DNA"/>
</dbReference>
<gene>
    <name evidence="2" type="ORF">PC113_g11556</name>
    <name evidence="3" type="ORF">PC115_g13031</name>
    <name evidence="4" type="ORF">PC118_g11441</name>
    <name evidence="5" type="ORF">PC129_g8856</name>
</gene>
<proteinExistence type="predicted"/>
<evidence type="ECO:0000256" key="1">
    <source>
        <dbReference type="SAM" id="MobiDB-lite"/>
    </source>
</evidence>
<accession>A0A8T1FQ17</accession>
<protein>
    <submittedName>
        <fullName evidence="4">Uncharacterized protein</fullName>
    </submittedName>
</protein>
<dbReference type="EMBL" id="RCMV01000266">
    <property type="protein sequence ID" value="KAG3220392.1"/>
    <property type="molecule type" value="Genomic_DNA"/>
</dbReference>
<evidence type="ECO:0000313" key="3">
    <source>
        <dbReference type="EMBL" id="KAG2910091.1"/>
    </source>
</evidence>
<dbReference type="Proteomes" id="UP000697107">
    <property type="component" value="Unassembled WGS sequence"/>
</dbReference>
<dbReference type="Proteomes" id="UP000760860">
    <property type="component" value="Unassembled WGS sequence"/>
</dbReference>
<reference evidence="4" key="1">
    <citation type="submission" date="2018-10" db="EMBL/GenBank/DDBJ databases">
        <title>Effector identification in a new, highly contiguous assembly of the strawberry crown rot pathogen Phytophthora cactorum.</title>
        <authorList>
            <person name="Armitage A.D."/>
            <person name="Nellist C.F."/>
            <person name="Bates H."/>
            <person name="Vickerstaff R.J."/>
            <person name="Harrison R.J."/>
        </authorList>
    </citation>
    <scope>NUCLEOTIDE SEQUENCE</scope>
    <source>
        <strain evidence="2">15-7</strain>
        <strain evidence="3">4032</strain>
        <strain evidence="4">P415</strain>
        <strain evidence="5">P421</strain>
    </source>
</reference>
<dbReference type="AlphaFoldDB" id="A0A8T1FQ17"/>
<dbReference type="Proteomes" id="UP000774804">
    <property type="component" value="Unassembled WGS sequence"/>
</dbReference>
<organism evidence="4 6">
    <name type="scientific">Phytophthora cactorum</name>
    <dbReference type="NCBI Taxonomy" id="29920"/>
    <lineage>
        <taxon>Eukaryota</taxon>
        <taxon>Sar</taxon>
        <taxon>Stramenopiles</taxon>
        <taxon>Oomycota</taxon>
        <taxon>Peronosporomycetes</taxon>
        <taxon>Peronosporales</taxon>
        <taxon>Peronosporaceae</taxon>
        <taxon>Phytophthora</taxon>
    </lineage>
</organism>
<evidence type="ECO:0000313" key="4">
    <source>
        <dbReference type="EMBL" id="KAG2979996.1"/>
    </source>
</evidence>
<dbReference type="EMBL" id="RCMI01000455">
    <property type="protein sequence ID" value="KAG2910091.1"/>
    <property type="molecule type" value="Genomic_DNA"/>
</dbReference>
<dbReference type="Proteomes" id="UP000735874">
    <property type="component" value="Unassembled WGS sequence"/>
</dbReference>
<evidence type="ECO:0000313" key="2">
    <source>
        <dbReference type="EMBL" id="KAG2856456.1"/>
    </source>
</evidence>
<feature type="region of interest" description="Disordered" evidence="1">
    <location>
        <begin position="1"/>
        <end position="34"/>
    </location>
</feature>
<dbReference type="EMBL" id="RCMG01000332">
    <property type="protein sequence ID" value="KAG2856456.1"/>
    <property type="molecule type" value="Genomic_DNA"/>
</dbReference>
<evidence type="ECO:0000313" key="6">
    <source>
        <dbReference type="Proteomes" id="UP000697107"/>
    </source>
</evidence>
<name>A0A8T1FQ17_9STRA</name>